<dbReference type="InterPro" id="IPR017871">
    <property type="entry name" value="ABC_transporter-like_CS"/>
</dbReference>
<dbReference type="InterPro" id="IPR036640">
    <property type="entry name" value="ABC1_TM_sf"/>
</dbReference>
<keyword evidence="4" id="KW-0547">Nucleotide-binding</keyword>
<dbReference type="SUPFAM" id="SSF52540">
    <property type="entry name" value="P-loop containing nucleoside triphosphate hydrolases"/>
    <property type="match status" value="1"/>
</dbReference>
<dbReference type="PROSITE" id="PS50929">
    <property type="entry name" value="ABC_TM1F"/>
    <property type="match status" value="1"/>
</dbReference>
<evidence type="ECO:0000259" key="11">
    <source>
        <dbReference type="PROSITE" id="PS50893"/>
    </source>
</evidence>
<feature type="domain" description="ABC transmembrane type-1" evidence="12">
    <location>
        <begin position="83"/>
        <end position="374"/>
    </location>
</feature>
<evidence type="ECO:0000256" key="8">
    <source>
        <dbReference type="ARBA" id="ARBA00024363"/>
    </source>
</evidence>
<evidence type="ECO:0000313" key="13">
    <source>
        <dbReference type="EMBL" id="KAL0486771.1"/>
    </source>
</evidence>
<dbReference type="PROSITE" id="PS00211">
    <property type="entry name" value="ABC_TRANSPORTER_1"/>
    <property type="match status" value="1"/>
</dbReference>
<name>A0AAW2ZDF7_9EUKA</name>
<dbReference type="Pfam" id="PF00005">
    <property type="entry name" value="ABC_tran"/>
    <property type="match status" value="1"/>
</dbReference>
<evidence type="ECO:0000256" key="7">
    <source>
        <dbReference type="ARBA" id="ARBA00023136"/>
    </source>
</evidence>
<feature type="transmembrane region" description="Helical" evidence="10">
    <location>
        <begin position="121"/>
        <end position="141"/>
    </location>
</feature>
<keyword evidence="6 10" id="KW-1133">Transmembrane helix</keyword>
<dbReference type="AlphaFoldDB" id="A0AAW2ZDF7"/>
<accession>A0AAW2ZDF7</accession>
<feature type="transmembrane region" description="Helical" evidence="10">
    <location>
        <begin position="80"/>
        <end position="101"/>
    </location>
</feature>
<dbReference type="CDD" id="cd18582">
    <property type="entry name" value="ABC_6TM_ATM1_ABCB7"/>
    <property type="match status" value="1"/>
</dbReference>
<evidence type="ECO:0000256" key="9">
    <source>
        <dbReference type="SAM" id="MobiDB-lite"/>
    </source>
</evidence>
<dbReference type="Proteomes" id="UP001431209">
    <property type="component" value="Unassembled WGS sequence"/>
</dbReference>
<comment type="subcellular location">
    <subcellularLocation>
        <location evidence="1">Mitochondrion membrane</location>
        <topology evidence="1">Multi-pass membrane protein</topology>
    </subcellularLocation>
</comment>
<comment type="similarity">
    <text evidence="8">Belongs to the ABC transporter superfamily. ABCB family. Heavy Metal importer (TC 3.A.1.210) subfamily.</text>
</comment>
<feature type="transmembrane region" description="Helical" evidence="10">
    <location>
        <begin position="200"/>
        <end position="225"/>
    </location>
</feature>
<dbReference type="GO" id="GO:0005743">
    <property type="term" value="C:mitochondrial inner membrane"/>
    <property type="evidence" value="ECO:0007669"/>
    <property type="project" value="TreeGrafter"/>
</dbReference>
<dbReference type="InterPro" id="IPR011527">
    <property type="entry name" value="ABC1_TM_dom"/>
</dbReference>
<keyword evidence="14" id="KW-1185">Reference proteome</keyword>
<feature type="compositionally biased region" description="Basic and acidic residues" evidence="9">
    <location>
        <begin position="40"/>
        <end position="51"/>
    </location>
</feature>
<evidence type="ECO:0000256" key="4">
    <source>
        <dbReference type="ARBA" id="ARBA00022741"/>
    </source>
</evidence>
<protein>
    <submittedName>
        <fullName evidence="13">ATP-binding cassette, subfamily B</fullName>
    </submittedName>
</protein>
<comment type="caution">
    <text evidence="13">The sequence shown here is derived from an EMBL/GenBank/DDBJ whole genome shotgun (WGS) entry which is preliminary data.</text>
</comment>
<organism evidence="13 14">
    <name type="scientific">Acrasis kona</name>
    <dbReference type="NCBI Taxonomy" id="1008807"/>
    <lineage>
        <taxon>Eukaryota</taxon>
        <taxon>Discoba</taxon>
        <taxon>Heterolobosea</taxon>
        <taxon>Tetramitia</taxon>
        <taxon>Eutetramitia</taxon>
        <taxon>Acrasidae</taxon>
        <taxon>Acrasis</taxon>
    </lineage>
</organism>
<keyword evidence="7 10" id="KW-0472">Membrane</keyword>
<dbReference type="GO" id="GO:0016887">
    <property type="term" value="F:ATP hydrolysis activity"/>
    <property type="evidence" value="ECO:0007669"/>
    <property type="project" value="InterPro"/>
</dbReference>
<evidence type="ECO:0000256" key="6">
    <source>
        <dbReference type="ARBA" id="ARBA00022989"/>
    </source>
</evidence>
<evidence type="ECO:0000256" key="3">
    <source>
        <dbReference type="ARBA" id="ARBA00022692"/>
    </source>
</evidence>
<dbReference type="PROSITE" id="PS50893">
    <property type="entry name" value="ABC_TRANSPORTER_2"/>
    <property type="match status" value="1"/>
</dbReference>
<reference evidence="13 14" key="1">
    <citation type="submission" date="2024-03" db="EMBL/GenBank/DDBJ databases">
        <title>The Acrasis kona genome and developmental transcriptomes reveal deep origins of eukaryotic multicellular pathways.</title>
        <authorList>
            <person name="Sheikh S."/>
            <person name="Fu C.-J."/>
            <person name="Brown M.W."/>
            <person name="Baldauf S.L."/>
        </authorList>
    </citation>
    <scope>NUCLEOTIDE SEQUENCE [LARGE SCALE GENOMIC DNA]</scope>
    <source>
        <strain evidence="13 14">ATCC MYA-3509</strain>
    </source>
</reference>
<dbReference type="InterPro" id="IPR039421">
    <property type="entry name" value="Type_1_exporter"/>
</dbReference>
<evidence type="ECO:0000256" key="2">
    <source>
        <dbReference type="ARBA" id="ARBA00022448"/>
    </source>
</evidence>
<dbReference type="SUPFAM" id="SSF90123">
    <property type="entry name" value="ABC transporter transmembrane region"/>
    <property type="match status" value="1"/>
</dbReference>
<sequence length="651" mass="72044">LRLSGSRGLKFTTRPKTVARRLHLSAPRFNSNTGPVPEKSSVEKQKDSKEKKSLEISKGRILRAVGKFLWPQEAALRVRVISALGFLVGAKVLNVAVPFFFKYAIDLLSDVTNTQVILQQYWFFTAPVAMILGYGLARAGAAACNEIRTALFAKVAQRSISDLASNVFTHLINMDLKFHLSRKTGGLASVIDRGKRGVNFILSSLLFNIVPTALELAIVCTILYYKMGPEFALTAVVAVAAYTLFTIRITTWRTQFRKIMNQVENESNAKVVDSLINYETVKYFGNELHETKRYDGYLRKYEDAAIKTATSLSMLNLGQNLIFSCALTGIMFLTANGIMAGSMSVGDLVMVNGLLFQLSIPLNFLGTVYRETIQAVTDMENMFQLMDEKSDVVDAPDATDINFVSGEIVFENVDFYYPGVKDRKILDNVSFRVPPGGTLGIVGASGSGKSTILKLLYRFFEVDGGRILIDGQDISRCTMKSVRGLIGVVPQDTVLFNDTIQYNIGYGDLTASQDQIVRAAERASLGPVIARMPKGYETQVGERGLMLSGGEKQRVAIARTMLKQPKILLCDEATSSLDTETEKQIMGSIHEISQQTTSIFIAHRLSTVQNADEIIVLSETGTVAERGNHDQLLKQKGRYYDLWRRQQGDAE</sequence>
<dbReference type="Gene3D" id="3.40.50.300">
    <property type="entry name" value="P-loop containing nucleotide triphosphate hydrolases"/>
    <property type="match status" value="1"/>
</dbReference>
<proteinExistence type="inferred from homology"/>
<dbReference type="InterPro" id="IPR027417">
    <property type="entry name" value="P-loop_NTPase"/>
</dbReference>
<feature type="transmembrane region" description="Helical" evidence="10">
    <location>
        <begin position="231"/>
        <end position="250"/>
    </location>
</feature>
<feature type="domain" description="ABC transporter" evidence="11">
    <location>
        <begin position="408"/>
        <end position="645"/>
    </location>
</feature>
<evidence type="ECO:0000256" key="1">
    <source>
        <dbReference type="ARBA" id="ARBA00004225"/>
    </source>
</evidence>
<dbReference type="InterPro" id="IPR003593">
    <property type="entry name" value="AAA+_ATPase"/>
</dbReference>
<evidence type="ECO:0000256" key="5">
    <source>
        <dbReference type="ARBA" id="ARBA00022840"/>
    </source>
</evidence>
<dbReference type="GO" id="GO:0006879">
    <property type="term" value="P:intracellular iron ion homeostasis"/>
    <property type="evidence" value="ECO:0007669"/>
    <property type="project" value="TreeGrafter"/>
</dbReference>
<gene>
    <name evidence="13" type="ORF">AKO1_012098</name>
</gene>
<dbReference type="EMBL" id="JAOPGA020001266">
    <property type="protein sequence ID" value="KAL0486771.1"/>
    <property type="molecule type" value="Genomic_DNA"/>
</dbReference>
<dbReference type="Pfam" id="PF00664">
    <property type="entry name" value="ABC_membrane"/>
    <property type="match status" value="1"/>
</dbReference>
<keyword evidence="5 13" id="KW-0067">ATP-binding</keyword>
<feature type="transmembrane region" description="Helical" evidence="10">
    <location>
        <begin position="321"/>
        <end position="343"/>
    </location>
</feature>
<keyword evidence="3 10" id="KW-0812">Transmembrane</keyword>
<dbReference type="SMART" id="SM00382">
    <property type="entry name" value="AAA"/>
    <property type="match status" value="1"/>
</dbReference>
<dbReference type="PANTHER" id="PTHR24221">
    <property type="entry name" value="ATP-BINDING CASSETTE SUB-FAMILY B"/>
    <property type="match status" value="1"/>
</dbReference>
<dbReference type="InterPro" id="IPR003439">
    <property type="entry name" value="ABC_transporter-like_ATP-bd"/>
</dbReference>
<keyword evidence="2" id="KW-0813">Transport</keyword>
<dbReference type="GO" id="GO:0140359">
    <property type="term" value="F:ABC-type transporter activity"/>
    <property type="evidence" value="ECO:0007669"/>
    <property type="project" value="InterPro"/>
</dbReference>
<evidence type="ECO:0000259" key="12">
    <source>
        <dbReference type="PROSITE" id="PS50929"/>
    </source>
</evidence>
<dbReference type="Gene3D" id="1.20.1560.10">
    <property type="entry name" value="ABC transporter type 1, transmembrane domain"/>
    <property type="match status" value="1"/>
</dbReference>
<dbReference type="FunFam" id="3.40.50.300:FF:000287">
    <property type="entry name" value="Multidrug ABC transporter ATP-binding protein"/>
    <property type="match status" value="1"/>
</dbReference>
<evidence type="ECO:0000313" key="14">
    <source>
        <dbReference type="Proteomes" id="UP001431209"/>
    </source>
</evidence>
<dbReference type="PANTHER" id="PTHR24221:SF402">
    <property type="entry name" value="IRON-SULFUR CLUSTERS TRANSPORTER ABCB7, MITOCHONDRIAL"/>
    <property type="match status" value="1"/>
</dbReference>
<evidence type="ECO:0000256" key="10">
    <source>
        <dbReference type="SAM" id="Phobius"/>
    </source>
</evidence>
<feature type="non-terminal residue" evidence="13">
    <location>
        <position position="1"/>
    </location>
</feature>
<feature type="region of interest" description="Disordered" evidence="9">
    <location>
        <begin position="27"/>
        <end position="51"/>
    </location>
</feature>
<dbReference type="GO" id="GO:0005524">
    <property type="term" value="F:ATP binding"/>
    <property type="evidence" value="ECO:0007669"/>
    <property type="project" value="UniProtKB-KW"/>
</dbReference>